<organism evidence="9 10">
    <name type="scientific">Tenacibaculum polynesiense</name>
    <dbReference type="NCBI Taxonomy" id="3137857"/>
    <lineage>
        <taxon>Bacteria</taxon>
        <taxon>Pseudomonadati</taxon>
        <taxon>Bacteroidota</taxon>
        <taxon>Flavobacteriia</taxon>
        <taxon>Flavobacteriales</taxon>
        <taxon>Flavobacteriaceae</taxon>
        <taxon>Tenacibaculum</taxon>
    </lineage>
</organism>
<feature type="transmembrane region" description="Helical" evidence="8">
    <location>
        <begin position="413"/>
        <end position="432"/>
    </location>
</feature>
<dbReference type="InterPro" id="IPR000109">
    <property type="entry name" value="POT_fam"/>
</dbReference>
<comment type="caution">
    <text evidence="9">The sequence shown here is derived from an EMBL/GenBank/DDBJ whole genome shotgun (WGS) entry which is preliminary data.</text>
</comment>
<proteinExistence type="predicted"/>
<dbReference type="PANTHER" id="PTHR23517">
    <property type="entry name" value="RESISTANCE PROTEIN MDTM, PUTATIVE-RELATED-RELATED"/>
    <property type="match status" value="1"/>
</dbReference>
<keyword evidence="7 8" id="KW-0472">Membrane</keyword>
<dbReference type="Proteomes" id="UP001497527">
    <property type="component" value="Unassembled WGS sequence"/>
</dbReference>
<evidence type="ECO:0000256" key="6">
    <source>
        <dbReference type="ARBA" id="ARBA00022989"/>
    </source>
</evidence>
<feature type="transmembrane region" description="Helical" evidence="8">
    <location>
        <begin position="274"/>
        <end position="291"/>
    </location>
</feature>
<evidence type="ECO:0000256" key="8">
    <source>
        <dbReference type="SAM" id="Phobius"/>
    </source>
</evidence>
<dbReference type="RefSeq" id="WP_348718723.1">
    <property type="nucleotide sequence ID" value="NZ_CAXJIO010000016.1"/>
</dbReference>
<keyword evidence="5" id="KW-0653">Protein transport</keyword>
<feature type="transmembrane region" description="Helical" evidence="8">
    <location>
        <begin position="172"/>
        <end position="189"/>
    </location>
</feature>
<evidence type="ECO:0000256" key="7">
    <source>
        <dbReference type="ARBA" id="ARBA00023136"/>
    </source>
</evidence>
<feature type="transmembrane region" description="Helical" evidence="8">
    <location>
        <begin position="105"/>
        <end position="125"/>
    </location>
</feature>
<feature type="transmembrane region" description="Helical" evidence="8">
    <location>
        <begin position="81"/>
        <end position="99"/>
    </location>
</feature>
<evidence type="ECO:0000256" key="1">
    <source>
        <dbReference type="ARBA" id="ARBA00004651"/>
    </source>
</evidence>
<comment type="subcellular location">
    <subcellularLocation>
        <location evidence="1">Cell membrane</location>
        <topology evidence="1">Multi-pass membrane protein</topology>
    </subcellularLocation>
</comment>
<keyword evidence="6 8" id="KW-1133">Transmembrane helix</keyword>
<feature type="transmembrane region" description="Helical" evidence="8">
    <location>
        <begin position="479"/>
        <end position="505"/>
    </location>
</feature>
<dbReference type="PANTHER" id="PTHR23517:SF15">
    <property type="entry name" value="PROTON-DEPENDENT OLIGOPEPTIDE FAMILY TRANSPORT PROTEIN"/>
    <property type="match status" value="1"/>
</dbReference>
<dbReference type="PROSITE" id="PS01022">
    <property type="entry name" value="PTR2_1"/>
    <property type="match status" value="1"/>
</dbReference>
<feature type="transmembrane region" description="Helical" evidence="8">
    <location>
        <begin position="54"/>
        <end position="74"/>
    </location>
</feature>
<dbReference type="Pfam" id="PF00854">
    <property type="entry name" value="PTR2"/>
    <property type="match status" value="1"/>
</dbReference>
<gene>
    <name evidence="9" type="ORF">T190423A01A_70087</name>
</gene>
<protein>
    <submittedName>
        <fullName evidence="9">Proton-dependent oligopeptide transporter, POT family</fullName>
    </submittedName>
</protein>
<accession>A0ABP1F1E9</accession>
<keyword evidence="5" id="KW-0571">Peptide transport</keyword>
<feature type="transmembrane region" description="Helical" evidence="8">
    <location>
        <begin position="220"/>
        <end position="240"/>
    </location>
</feature>
<dbReference type="InterPro" id="IPR005279">
    <property type="entry name" value="Dipep/tripep_permease"/>
</dbReference>
<name>A0ABP1F1E9_9FLAO</name>
<sequence>MKTQASTNDVFGHPRGLLYLFFAELWERFSFYGMRALLVLYMTKHLLFSDEMSFGIYAAYMSLVYVTPLIGGMLADKILGFRKAIVLGGVLMSLGHFFLTFEHPLFFYSSLSLIIVGNGFFKPNISSFVGKLYNEDDNRRDSGFTIFYMGVNIGGAVAPLLCAWLAEVYGWHYGFVLAGIGMLIGLLVFKRGLNANVFDEYGLVPNQEVFEKRRFGMKSGYLVTLCAFLSVPVFAVIVRYHQFEHYLVWIVSAFLIMYLTYILKKVTKIERQQLLVAVYFTVLYTLFSAIFEQAGSSLTLFADRSVNLVGLNAAQTNSINSGFIILLAIPFSVLWTYLSKIKKNPNSVVKFGLGVFFLGLGFVIFGLSAHQVDAFARTPMFYLVFGTFVYTVGELFLSPIGLSKMTELSPIKYVAFIMGVWFSANFYGHFFAGKIAKLTAVSNGELGVFSDGVFGKVTSLVTGLSKEMILTKGEAFQQLYSYVSVYASFGVIASFIGILVVVFSLPIKKMMNSVH</sequence>
<dbReference type="Gene3D" id="1.20.1250.20">
    <property type="entry name" value="MFS general substrate transporter like domains"/>
    <property type="match status" value="1"/>
</dbReference>
<dbReference type="CDD" id="cd17346">
    <property type="entry name" value="MFS_DtpA_like"/>
    <property type="match status" value="1"/>
</dbReference>
<dbReference type="InterPro" id="IPR018456">
    <property type="entry name" value="PTR2_symporter_CS"/>
</dbReference>
<evidence type="ECO:0000256" key="3">
    <source>
        <dbReference type="ARBA" id="ARBA00022475"/>
    </source>
</evidence>
<evidence type="ECO:0000256" key="4">
    <source>
        <dbReference type="ARBA" id="ARBA00022692"/>
    </source>
</evidence>
<keyword evidence="4 8" id="KW-0812">Transmembrane</keyword>
<feature type="transmembrane region" description="Helical" evidence="8">
    <location>
        <begin position="381"/>
        <end position="401"/>
    </location>
</feature>
<keyword evidence="3" id="KW-1003">Cell membrane</keyword>
<keyword evidence="10" id="KW-1185">Reference proteome</keyword>
<keyword evidence="2" id="KW-0813">Transport</keyword>
<feature type="transmembrane region" description="Helical" evidence="8">
    <location>
        <begin position="319"/>
        <end position="339"/>
    </location>
</feature>
<dbReference type="SUPFAM" id="SSF103473">
    <property type="entry name" value="MFS general substrate transporter"/>
    <property type="match status" value="1"/>
</dbReference>
<evidence type="ECO:0000313" key="9">
    <source>
        <dbReference type="EMBL" id="CAL2104394.1"/>
    </source>
</evidence>
<feature type="transmembrane region" description="Helical" evidence="8">
    <location>
        <begin position="351"/>
        <end position="369"/>
    </location>
</feature>
<dbReference type="EMBL" id="CAXJIO010000016">
    <property type="protein sequence ID" value="CAL2104394.1"/>
    <property type="molecule type" value="Genomic_DNA"/>
</dbReference>
<reference evidence="9 10" key="1">
    <citation type="submission" date="2024-05" db="EMBL/GenBank/DDBJ databases">
        <authorList>
            <person name="Duchaud E."/>
        </authorList>
    </citation>
    <scope>NUCLEOTIDE SEQUENCE [LARGE SCALE GENOMIC DNA]</scope>
    <source>
        <strain evidence="9">Ena-SAMPLE-TAB-13-05-2024-13:56:06:370-140308</strain>
    </source>
</reference>
<dbReference type="InterPro" id="IPR050171">
    <property type="entry name" value="MFS_Transporters"/>
</dbReference>
<feature type="transmembrane region" description="Helical" evidence="8">
    <location>
        <begin position="146"/>
        <end position="166"/>
    </location>
</feature>
<evidence type="ECO:0000313" key="10">
    <source>
        <dbReference type="Proteomes" id="UP001497527"/>
    </source>
</evidence>
<dbReference type="InterPro" id="IPR036259">
    <property type="entry name" value="MFS_trans_sf"/>
</dbReference>
<evidence type="ECO:0000256" key="5">
    <source>
        <dbReference type="ARBA" id="ARBA00022856"/>
    </source>
</evidence>
<evidence type="ECO:0000256" key="2">
    <source>
        <dbReference type="ARBA" id="ARBA00022448"/>
    </source>
</evidence>
<dbReference type="NCBIfam" id="TIGR00924">
    <property type="entry name" value="yjdL_sub1_fam"/>
    <property type="match status" value="1"/>
</dbReference>
<feature type="transmembrane region" description="Helical" evidence="8">
    <location>
        <begin position="246"/>
        <end position="262"/>
    </location>
</feature>